<evidence type="ECO:0000256" key="1">
    <source>
        <dbReference type="SAM" id="MobiDB-lite"/>
    </source>
</evidence>
<name>A0ABR3QJE1_9PLEO</name>
<keyword evidence="2" id="KW-1133">Transmembrane helix</keyword>
<keyword evidence="2" id="KW-0472">Membrane</keyword>
<reference evidence="3 4" key="1">
    <citation type="submission" date="2024-02" db="EMBL/GenBank/DDBJ databases">
        <title>De novo assembly and annotation of 12 fungi associated with fruit tree decline syndrome in Ontario, Canada.</title>
        <authorList>
            <person name="Sulman M."/>
            <person name="Ellouze W."/>
            <person name="Ilyukhin E."/>
        </authorList>
    </citation>
    <scope>NUCLEOTIDE SEQUENCE [LARGE SCALE GENOMIC DNA]</scope>
    <source>
        <strain evidence="3 4">M97-236</strain>
    </source>
</reference>
<comment type="caution">
    <text evidence="3">The sequence shown here is derived from an EMBL/GenBank/DDBJ whole genome shotgun (WGS) entry which is preliminary data.</text>
</comment>
<evidence type="ECO:0000256" key="2">
    <source>
        <dbReference type="SAM" id="Phobius"/>
    </source>
</evidence>
<feature type="compositionally biased region" description="Polar residues" evidence="1">
    <location>
        <begin position="1"/>
        <end position="11"/>
    </location>
</feature>
<organism evidence="3 4">
    <name type="scientific">Nothophoma quercina</name>
    <dbReference type="NCBI Taxonomy" id="749835"/>
    <lineage>
        <taxon>Eukaryota</taxon>
        <taxon>Fungi</taxon>
        <taxon>Dikarya</taxon>
        <taxon>Ascomycota</taxon>
        <taxon>Pezizomycotina</taxon>
        <taxon>Dothideomycetes</taxon>
        <taxon>Pleosporomycetidae</taxon>
        <taxon>Pleosporales</taxon>
        <taxon>Pleosporineae</taxon>
        <taxon>Didymellaceae</taxon>
        <taxon>Nothophoma</taxon>
    </lineage>
</organism>
<dbReference type="Proteomes" id="UP001521222">
    <property type="component" value="Unassembled WGS sequence"/>
</dbReference>
<feature type="region of interest" description="Disordered" evidence="1">
    <location>
        <begin position="1"/>
        <end position="41"/>
    </location>
</feature>
<dbReference type="EMBL" id="JAKIXB020000050">
    <property type="protein sequence ID" value="KAL1592053.1"/>
    <property type="molecule type" value="Genomic_DNA"/>
</dbReference>
<accession>A0ABR3QJE1</accession>
<feature type="transmembrane region" description="Helical" evidence="2">
    <location>
        <begin position="44"/>
        <end position="66"/>
    </location>
</feature>
<evidence type="ECO:0000313" key="3">
    <source>
        <dbReference type="EMBL" id="KAL1592053.1"/>
    </source>
</evidence>
<protein>
    <submittedName>
        <fullName evidence="3">Uncharacterized protein</fullName>
    </submittedName>
</protein>
<gene>
    <name evidence="3" type="ORF">SLS59_009934</name>
</gene>
<proteinExistence type="predicted"/>
<feature type="compositionally biased region" description="Polar residues" evidence="1">
    <location>
        <begin position="31"/>
        <end position="41"/>
    </location>
</feature>
<keyword evidence="2" id="KW-0812">Transmembrane</keyword>
<sequence length="126" mass="14123">MADSIQNLSNLSDEDLQRLASTPVAEPPAGITSNSDNPPSRASLQVWTTSVFLVIAMMFHMNRLYVKTMLMKSWSWDDDPESDLDGKKAPSSIEELCEERQEDKAMELNALEPLHVTVPVGRYRNA</sequence>
<keyword evidence="4" id="KW-1185">Reference proteome</keyword>
<evidence type="ECO:0000313" key="4">
    <source>
        <dbReference type="Proteomes" id="UP001521222"/>
    </source>
</evidence>